<dbReference type="AlphaFoldDB" id="A0A0W0SD83"/>
<dbReference type="PANTHER" id="PTHR33885:SF3">
    <property type="entry name" value="PHAGE SHOCK PROTEIN C"/>
    <property type="match status" value="1"/>
</dbReference>
<dbReference type="PATRIC" id="fig|29422.6.peg.2004"/>
<proteinExistence type="predicted"/>
<evidence type="ECO:0000256" key="6">
    <source>
        <dbReference type="SAM" id="Phobius"/>
    </source>
</evidence>
<dbReference type="EMBL" id="LNXV01000029">
    <property type="protein sequence ID" value="KTC81360.1"/>
    <property type="molecule type" value="Genomic_DNA"/>
</dbReference>
<dbReference type="RefSeq" id="WP_058441885.1">
    <property type="nucleotide sequence ID" value="NZ_CAAAHU010000002.1"/>
</dbReference>
<feature type="transmembrane region" description="Helical" evidence="6">
    <location>
        <begin position="40"/>
        <end position="63"/>
    </location>
</feature>
<reference evidence="8 9" key="1">
    <citation type="submission" date="2015-11" db="EMBL/GenBank/DDBJ databases">
        <title>Genomic analysis of 38 Legionella species identifies large and diverse effector repertoires.</title>
        <authorList>
            <person name="Burstein D."/>
            <person name="Amaro F."/>
            <person name="Zusman T."/>
            <person name="Lifshitz Z."/>
            <person name="Cohen O."/>
            <person name="Gilbert J.A."/>
            <person name="Pupko T."/>
            <person name="Shuman H.A."/>
            <person name="Segal G."/>
        </authorList>
    </citation>
    <scope>NUCLEOTIDE SEQUENCE [LARGE SCALE GENOMIC DNA]</scope>
    <source>
        <strain evidence="8 9">ATCC 43878</strain>
    </source>
</reference>
<name>A0A0W0SD83_9GAMM</name>
<evidence type="ECO:0000313" key="9">
    <source>
        <dbReference type="Proteomes" id="UP000054742"/>
    </source>
</evidence>
<evidence type="ECO:0000256" key="1">
    <source>
        <dbReference type="ARBA" id="ARBA00004162"/>
    </source>
</evidence>
<keyword evidence="5 6" id="KW-0472">Membrane</keyword>
<protein>
    <submittedName>
        <fullName evidence="8">Phage shock protein C, PspC</fullName>
    </submittedName>
</protein>
<organism evidence="8 9">
    <name type="scientific">Legionella brunensis</name>
    <dbReference type="NCBI Taxonomy" id="29422"/>
    <lineage>
        <taxon>Bacteria</taxon>
        <taxon>Pseudomonadati</taxon>
        <taxon>Pseudomonadota</taxon>
        <taxon>Gammaproteobacteria</taxon>
        <taxon>Legionellales</taxon>
        <taxon>Legionellaceae</taxon>
        <taxon>Legionella</taxon>
    </lineage>
</organism>
<dbReference type="PANTHER" id="PTHR33885">
    <property type="entry name" value="PHAGE SHOCK PROTEIN C"/>
    <property type="match status" value="1"/>
</dbReference>
<evidence type="ECO:0000259" key="7">
    <source>
        <dbReference type="Pfam" id="PF04024"/>
    </source>
</evidence>
<accession>A0A0W0SD83</accession>
<gene>
    <name evidence="8" type="ORF">Lbru_1880</name>
</gene>
<evidence type="ECO:0000256" key="5">
    <source>
        <dbReference type="ARBA" id="ARBA00023136"/>
    </source>
</evidence>
<dbReference type="Proteomes" id="UP000054742">
    <property type="component" value="Unassembled WGS sequence"/>
</dbReference>
<keyword evidence="4 6" id="KW-1133">Transmembrane helix</keyword>
<feature type="domain" description="Phage shock protein PspC N-terminal" evidence="7">
    <location>
        <begin position="9"/>
        <end position="66"/>
    </location>
</feature>
<sequence>MKQLTPAPKRLYRSRRERMIAGVCGGLAEYFGMDPTIMRLIFVVLLLLGGSTILVYLIMWLVVPQEP</sequence>
<keyword evidence="2" id="KW-1003">Cell membrane</keyword>
<keyword evidence="3 6" id="KW-0812">Transmembrane</keyword>
<dbReference type="InterPro" id="IPR007168">
    <property type="entry name" value="Phageshock_PspC_N"/>
</dbReference>
<evidence type="ECO:0000256" key="3">
    <source>
        <dbReference type="ARBA" id="ARBA00022692"/>
    </source>
</evidence>
<comment type="subcellular location">
    <subcellularLocation>
        <location evidence="1">Cell membrane</location>
        <topology evidence="1">Single-pass membrane protein</topology>
    </subcellularLocation>
</comment>
<dbReference type="OrthoDB" id="7359894at2"/>
<keyword evidence="9" id="KW-1185">Reference proteome</keyword>
<dbReference type="GO" id="GO:0005886">
    <property type="term" value="C:plasma membrane"/>
    <property type="evidence" value="ECO:0007669"/>
    <property type="project" value="UniProtKB-SubCell"/>
</dbReference>
<evidence type="ECO:0000256" key="4">
    <source>
        <dbReference type="ARBA" id="ARBA00022989"/>
    </source>
</evidence>
<dbReference type="STRING" id="29422.Lbru_1880"/>
<comment type="caution">
    <text evidence="8">The sequence shown here is derived from an EMBL/GenBank/DDBJ whole genome shotgun (WGS) entry which is preliminary data.</text>
</comment>
<evidence type="ECO:0000256" key="2">
    <source>
        <dbReference type="ARBA" id="ARBA00022475"/>
    </source>
</evidence>
<dbReference type="InterPro" id="IPR052027">
    <property type="entry name" value="PspC"/>
</dbReference>
<dbReference type="Pfam" id="PF04024">
    <property type="entry name" value="PspC"/>
    <property type="match status" value="1"/>
</dbReference>
<evidence type="ECO:0000313" key="8">
    <source>
        <dbReference type="EMBL" id="KTC81360.1"/>
    </source>
</evidence>